<reference evidence="2" key="1">
    <citation type="submission" date="2020-06" db="EMBL/GenBank/DDBJ databases">
        <title>Whole Genome Sequence of Bradyrhizobium sp. Strain 1S1.</title>
        <authorList>
            <person name="Bromfield E.S.P."/>
            <person name="Cloutier S."/>
        </authorList>
    </citation>
    <scope>NUCLEOTIDE SEQUENCE [LARGE SCALE GENOMIC DNA]</scope>
    <source>
        <strain evidence="2">1S1</strain>
    </source>
</reference>
<evidence type="ECO:0000313" key="2">
    <source>
        <dbReference type="EMBL" id="NVI45809.1"/>
    </source>
</evidence>
<accession>A0A974A304</accession>
<proteinExistence type="predicted"/>
<protein>
    <submittedName>
        <fullName evidence="2">Uncharacterized protein</fullName>
    </submittedName>
</protein>
<dbReference type="RefSeq" id="WP_166204836.1">
    <property type="nucleotide sequence ID" value="NZ_CP088285.1"/>
</dbReference>
<dbReference type="InterPro" id="IPR044000">
    <property type="entry name" value="Phage_tube_2"/>
</dbReference>
<comment type="caution">
    <text evidence="2">The sequence shown here is derived from an EMBL/GenBank/DDBJ whole genome shotgun (WGS) entry which is preliminary data.</text>
</comment>
<dbReference type="EMBL" id="JAAOLE020000001">
    <property type="protein sequence ID" value="NVI45414.1"/>
    <property type="molecule type" value="Genomic_DNA"/>
</dbReference>
<dbReference type="EMBL" id="JAAOLE020000001">
    <property type="protein sequence ID" value="NVI45809.1"/>
    <property type="molecule type" value="Genomic_DNA"/>
</dbReference>
<evidence type="ECO:0000313" key="1">
    <source>
        <dbReference type="EMBL" id="NVI45414.1"/>
    </source>
</evidence>
<sequence length="408" mass="42622">MVYQSNSAGRIAYKAQAGLGQIAAGGAGATVLPISGGAGAKLSKAATESQTIRNDGMSIRGRHGTQKTSSSYNAEMWLGSHDAILEAIMRGTWDATALSKTQADFTSLTTVADGIVFASGSPIDMGFKVGDIIRATNLPDAGNNGRNLRISALSSTKITVPETLVVNAAPDTNCTIARPGKRLVNPAALVRRYFGIEEFESDIGKSTVLDDFVWGTGKFSMAPNGIITFDPGGIGTGKIRPLNAGVPYFTDPQGTNGTPFAVVDATIRLGGVDLVELTSFDLSLDIQPSAPDAFGSGNIKYAPDVFTGPLRVSLNLTMLRKDLQLLTDFVSETQYSLNILAVDNMSEPRDFMSITVPNFTLGGVDPSALSKQGGGRTQTITIPPALVGIDTSATGNNSMISFQTTAAA</sequence>
<organism evidence="2">
    <name type="scientific">Bradyrhizobium septentrionale</name>
    <dbReference type="NCBI Taxonomy" id="1404411"/>
    <lineage>
        <taxon>Bacteria</taxon>
        <taxon>Pseudomonadati</taxon>
        <taxon>Pseudomonadota</taxon>
        <taxon>Alphaproteobacteria</taxon>
        <taxon>Hyphomicrobiales</taxon>
        <taxon>Nitrobacteraceae</taxon>
        <taxon>Bradyrhizobium</taxon>
    </lineage>
</organism>
<gene>
    <name evidence="1" type="ORF">HAP48_021080</name>
    <name evidence="2" type="ORF">HAP48_023185</name>
</gene>
<dbReference type="Pfam" id="PF18906">
    <property type="entry name" value="Phage_tube_2"/>
    <property type="match status" value="1"/>
</dbReference>
<dbReference type="AlphaFoldDB" id="A0A974A304"/>
<name>A0A974A304_9BRAD</name>